<keyword evidence="8" id="KW-0345">HDL</keyword>
<dbReference type="GO" id="GO:0042627">
    <property type="term" value="C:chylomicron"/>
    <property type="evidence" value="ECO:0007669"/>
    <property type="project" value="TreeGrafter"/>
</dbReference>
<dbReference type="GO" id="GO:0008203">
    <property type="term" value="P:cholesterol metabolic process"/>
    <property type="evidence" value="ECO:0007669"/>
    <property type="project" value="UniProtKB-KW"/>
</dbReference>
<dbReference type="GO" id="GO:0042157">
    <property type="term" value="P:lipoprotein metabolic process"/>
    <property type="evidence" value="ECO:0007669"/>
    <property type="project" value="InterPro"/>
</dbReference>
<dbReference type="GeneTree" id="ENSGT00950000182929"/>
<keyword evidence="12" id="KW-0753">Steroid metabolism</keyword>
<dbReference type="SUPFAM" id="SSF58113">
    <property type="entry name" value="Apolipoprotein A-I"/>
    <property type="match status" value="1"/>
</dbReference>
<evidence type="ECO:0000256" key="3">
    <source>
        <dbReference type="ARBA" id="ARBA00022448"/>
    </source>
</evidence>
<evidence type="ECO:0000313" key="15">
    <source>
        <dbReference type="Proteomes" id="UP000694565"/>
    </source>
</evidence>
<dbReference type="InterPro" id="IPR050163">
    <property type="entry name" value="Apolipoprotein_A1/A4/E"/>
</dbReference>
<dbReference type="GO" id="GO:0060228">
    <property type="term" value="F:phosphatidylcholine-sterol O-acyltransferase activator activity"/>
    <property type="evidence" value="ECO:0007669"/>
    <property type="project" value="TreeGrafter"/>
</dbReference>
<keyword evidence="7" id="KW-0677">Repeat</keyword>
<dbReference type="GO" id="GO:0055090">
    <property type="term" value="P:acylglycerol homeostasis"/>
    <property type="evidence" value="ECO:0007669"/>
    <property type="project" value="TreeGrafter"/>
</dbReference>
<dbReference type="Proteomes" id="UP000694565">
    <property type="component" value="Unplaced"/>
</dbReference>
<evidence type="ECO:0000256" key="1">
    <source>
        <dbReference type="ARBA" id="ARBA00004613"/>
    </source>
</evidence>
<keyword evidence="9" id="KW-0445">Lipid transport</keyword>
<dbReference type="PANTHER" id="PTHR18976">
    <property type="entry name" value="APOLIPOPROTEIN"/>
    <property type="match status" value="1"/>
</dbReference>
<evidence type="ECO:0000256" key="10">
    <source>
        <dbReference type="ARBA" id="ARBA00023098"/>
    </source>
</evidence>
<evidence type="ECO:0000313" key="14">
    <source>
        <dbReference type="Ensembl" id="ENSCLMP00005040918.1"/>
    </source>
</evidence>
<comment type="subcellular location">
    <subcellularLocation>
        <location evidence="1">Secreted</location>
    </subcellularLocation>
</comment>
<dbReference type="PANTHER" id="PTHR18976:SF11">
    <property type="entry name" value="APOLIPOPROTEIN A-I"/>
    <property type="match status" value="1"/>
</dbReference>
<dbReference type="Pfam" id="PF01442">
    <property type="entry name" value="Apolipoprotein"/>
    <property type="match status" value="1"/>
</dbReference>
<dbReference type="GO" id="GO:0034362">
    <property type="term" value="C:low-density lipoprotein particle"/>
    <property type="evidence" value="ECO:0007669"/>
    <property type="project" value="TreeGrafter"/>
</dbReference>
<evidence type="ECO:0000256" key="7">
    <source>
        <dbReference type="ARBA" id="ARBA00022737"/>
    </source>
</evidence>
<keyword evidence="10" id="KW-0443">Lipid metabolism</keyword>
<dbReference type="InterPro" id="IPR000074">
    <property type="entry name" value="ApoA_E"/>
</dbReference>
<comment type="similarity">
    <text evidence="2">Belongs to the apolipoprotein A1/A4/E family.</text>
</comment>
<keyword evidence="15" id="KW-1185">Reference proteome</keyword>
<evidence type="ECO:0000256" key="13">
    <source>
        <dbReference type="ARBA" id="ARBA00037506"/>
    </source>
</evidence>
<dbReference type="Gene3D" id="1.20.120.20">
    <property type="entry name" value="Apolipoprotein"/>
    <property type="match status" value="2"/>
</dbReference>
<dbReference type="GO" id="GO:0034364">
    <property type="term" value="C:high-density lipoprotein particle"/>
    <property type="evidence" value="ECO:0007669"/>
    <property type="project" value="UniProtKB-KW"/>
</dbReference>
<dbReference type="Ensembl" id="ENSCLMT00005042429.1">
    <property type="protein sequence ID" value="ENSCLMP00005040918.1"/>
    <property type="gene ID" value="ENSCLMG00005019231.1"/>
</dbReference>
<protein>
    <submittedName>
        <fullName evidence="14">Apolipoprotein A-Ib</fullName>
    </submittedName>
</protein>
<proteinExistence type="inferred from homology"/>
<keyword evidence="4" id="KW-0964">Secreted</keyword>
<evidence type="ECO:0000256" key="12">
    <source>
        <dbReference type="ARBA" id="ARBA00023221"/>
    </source>
</evidence>
<sequence>WTHPGPRHYKKSALAEVFQSHHELHQVRQATSWALLLGTWGSHAATLQADAPNQLAHVRAAMDVYLTQVKDSAKKALDQLDDTEYKELKTRLSERIDDMHTKLRTLQGAVSPVTDNVVSTIADATADFRSSIITDINNLKAQLEPKRIALKEVIDKHIEQYRVTLEPIISDYSAKHAADMEALRIRMEPIVEDLRIKVANNVEETKAALIPIVEAVRSKLSERLEQLKMMVSPYVEEYKDQMKAAYDQVQGVSADDLTALKDKVQPLAEDIKIKLNSIFELVAATINKH</sequence>
<reference evidence="14" key="1">
    <citation type="submission" date="2025-08" db="UniProtKB">
        <authorList>
            <consortium name="Ensembl"/>
        </authorList>
    </citation>
    <scope>IDENTIFICATION</scope>
</reference>
<dbReference type="GO" id="GO:1903561">
    <property type="term" value="C:extracellular vesicle"/>
    <property type="evidence" value="ECO:0007669"/>
    <property type="project" value="TreeGrafter"/>
</dbReference>
<keyword evidence="5" id="KW-0153">Cholesterol metabolism</keyword>
<dbReference type="GO" id="GO:0033700">
    <property type="term" value="P:phospholipid efflux"/>
    <property type="evidence" value="ECO:0007669"/>
    <property type="project" value="TreeGrafter"/>
</dbReference>
<dbReference type="GO" id="GO:0033344">
    <property type="term" value="P:cholesterol efflux"/>
    <property type="evidence" value="ECO:0007669"/>
    <property type="project" value="TreeGrafter"/>
</dbReference>
<organism evidence="14 15">
    <name type="scientific">Cyclopterus lumpus</name>
    <name type="common">Lumpsucker</name>
    <dbReference type="NCBI Taxonomy" id="8103"/>
    <lineage>
        <taxon>Eukaryota</taxon>
        <taxon>Metazoa</taxon>
        <taxon>Chordata</taxon>
        <taxon>Craniata</taxon>
        <taxon>Vertebrata</taxon>
        <taxon>Euteleostomi</taxon>
        <taxon>Actinopterygii</taxon>
        <taxon>Neopterygii</taxon>
        <taxon>Teleostei</taxon>
        <taxon>Neoteleostei</taxon>
        <taxon>Acanthomorphata</taxon>
        <taxon>Eupercaria</taxon>
        <taxon>Perciformes</taxon>
        <taxon>Cottioidei</taxon>
        <taxon>Cottales</taxon>
        <taxon>Cyclopteridae</taxon>
        <taxon>Cyclopterus</taxon>
    </lineage>
</organism>
<evidence type="ECO:0000256" key="9">
    <source>
        <dbReference type="ARBA" id="ARBA00023055"/>
    </source>
</evidence>
<dbReference type="GO" id="GO:0005543">
    <property type="term" value="F:phospholipid binding"/>
    <property type="evidence" value="ECO:0007669"/>
    <property type="project" value="TreeGrafter"/>
</dbReference>
<evidence type="ECO:0000256" key="11">
    <source>
        <dbReference type="ARBA" id="ARBA00023166"/>
    </source>
</evidence>
<dbReference type="GO" id="GO:0120020">
    <property type="term" value="F:cholesterol transfer activity"/>
    <property type="evidence" value="ECO:0007669"/>
    <property type="project" value="TreeGrafter"/>
</dbReference>
<evidence type="ECO:0000256" key="8">
    <source>
        <dbReference type="ARBA" id="ARBA00022850"/>
    </source>
</evidence>
<keyword evidence="6" id="KW-0732">Signal</keyword>
<evidence type="ECO:0000256" key="6">
    <source>
        <dbReference type="ARBA" id="ARBA00022729"/>
    </source>
</evidence>
<dbReference type="AlphaFoldDB" id="A0A8C3G802"/>
<dbReference type="GO" id="GO:0034361">
    <property type="term" value="C:very-low-density lipoprotein particle"/>
    <property type="evidence" value="ECO:0007669"/>
    <property type="project" value="TreeGrafter"/>
</dbReference>
<name>A0A8C3G802_CYCLU</name>
<evidence type="ECO:0000256" key="2">
    <source>
        <dbReference type="ARBA" id="ARBA00008788"/>
    </source>
</evidence>
<evidence type="ECO:0000256" key="5">
    <source>
        <dbReference type="ARBA" id="ARBA00022548"/>
    </source>
</evidence>
<keyword evidence="3" id="KW-0813">Transport</keyword>
<keyword evidence="11" id="KW-1207">Sterol metabolism</keyword>
<accession>A0A8C3G802</accession>
<evidence type="ECO:0000256" key="4">
    <source>
        <dbReference type="ARBA" id="ARBA00022525"/>
    </source>
</evidence>
<comment type="function">
    <text evidence="13">Participates in the reverse transport of cholesterol from tissues to the liver for excretion by promoting cholesterol efflux from tissues and by acting as a cofactor for the lecithin cholesterol acyltransferase (LCAT).</text>
</comment>
<reference evidence="14" key="2">
    <citation type="submission" date="2025-09" db="UniProtKB">
        <authorList>
            <consortium name="Ensembl"/>
        </authorList>
    </citation>
    <scope>IDENTIFICATION</scope>
</reference>